<keyword evidence="3" id="KW-0539">Nucleus</keyword>
<feature type="domain" description="NUP160 C-terminal TPR" evidence="6">
    <location>
        <begin position="1140"/>
        <end position="1381"/>
    </location>
</feature>
<gene>
    <name evidence="7" type="ORF">IEO21_01018</name>
</gene>
<protein>
    <recommendedName>
        <fullName evidence="9">Nuclear pore complex protein Nup160</fullName>
    </recommendedName>
</protein>
<evidence type="ECO:0000259" key="4">
    <source>
        <dbReference type="Pfam" id="PF11715"/>
    </source>
</evidence>
<keyword evidence="2" id="KW-0813">Transport</keyword>
<accession>A0A8H7U610</accession>
<dbReference type="InterPro" id="IPR059141">
    <property type="entry name" value="Beta-prop_Nup120_160"/>
</dbReference>
<dbReference type="InterPro" id="IPR021717">
    <property type="entry name" value="Nucleoporin_Nup160"/>
</dbReference>
<sequence>MVLSDPSILVAAQISALYPSAHPIPVPTIQNYIHDAPAPHPSNLPPEHANHAAFCRSAACGIILLRVTHWGRMLELVSLSSDIPPLRFDFPSRLLPYPALWQIGGELCLVALTEHGSLYRILIPIREGKPAWSPQSNRQVCNEYVVQGMKGSTGVLVAVQGEFSVAIHLSNGTLLRLDRDRDSVDGEALDLISLLGSHSLADLVDTWGEGGRLSDLFSLNPFSFLRSIPSGASAEGQRVVCMTGCVAPTELPYVWTLSRDRTFRLWGSSPKSEVVKVLPAIAPAEIGDPDLGSSSSASKPAALLAPDPQKLIYAWPVGDNVPRQANVLVFIPTESVATSGGFFLLWHCSDSNSMELRRVLEAPVDSAHCHLQDFLVHENDLCTLWDKEGQSVVHVINLNERDTRWCTFTHPEEHELTPAYLDQLLLASGSLSEKFFEAIMRPGMFSPLTLQTAIDQYTDACRSLPPPYPPQLLTTYANYAEQIAAVVGCTVKLMQDPQTGASQYSNYWNALKRDWEGFIARCREVERSARRPLAIGFDDQSRSLLVSERERVAKTVKKDAALMWYDQLSAGQYAEGFPIVELVWKLRDKLEPRTLAALESRVVDLVHQEIAFPFADIIQDQAQRMEYRDMIDEGLESWVEGRLQAIEDVEGGIRNILDIIGGYDPAVKDEPTDVNLKEMPKMSELTRVFAASYLTATTHVRYELCLSLVALLFLVADDLASWSISLLTEVFALFRGAAMLRYAVRQPADIAAPSLPAETASNEDDVVAKMRNMQVTGRHPGLTPTFSLIHRLLALYGGLMEPLPISLHKWMDHVGLLASSTPAHATKMEVQFCESLRFLGYREVAREMLAWLPRTPGVTYVLGRLWLDDSRFDDAASVMECIAGSFGTDLSLSVEDKEALAAVLPGAGFFASEFEFYIHVGGLFKGAGSASHEVYFTQLAISVAPPSTDAASLWHGVIRGLTDLGLYEDAYASLMSTPYDNLKRECIGRLVDRMCEESAVQRLMSFNFAGFADEVEDALSYKARNADPLIRPLYSRILYSWYVSRGDYRNAALTMYQRARKLASLIGDSENSISLVEAQLEAYAVSMSALALIDQRNAWIVIPVTAETGHAQLRKRRKLTKHIPENRYSLGSRDAEVIDLADMQYEYTLLTARLELIRREPTLLSAGGLLLPPQSAVIRLAQMNHFNMAIATARSLDVDMSELFGHLARQCLRLSHKPGSVIAEDTSDWLLTDKVSSWPGTPVDRGWRYLRQALERHDGPETDYKYSKMVLETILENDRSSPPPPWLIYSLEVQHPEYLIRTCLRYDNLESALEHTLSLVRKSEACLAQEQLKTASATWLPYTLIDQVLLAADSQENLSPRGGELRKGLRTEIATRMKRVQKMMSEASR</sequence>
<dbReference type="PANTHER" id="PTHR21286:SF0">
    <property type="entry name" value="NUCLEAR PORE COMPLEX PROTEIN NUP160"/>
    <property type="match status" value="1"/>
</dbReference>
<dbReference type="InterPro" id="IPR056536">
    <property type="entry name" value="TPR_NUP160_C"/>
</dbReference>
<evidence type="ECO:0000256" key="2">
    <source>
        <dbReference type="ARBA" id="ARBA00022448"/>
    </source>
</evidence>
<evidence type="ECO:0008006" key="9">
    <source>
        <dbReference type="Google" id="ProtNLM"/>
    </source>
</evidence>
<evidence type="ECO:0000256" key="3">
    <source>
        <dbReference type="ARBA" id="ARBA00023242"/>
    </source>
</evidence>
<feature type="domain" description="Nucleoporin nup120-like HEAT repeat" evidence="5">
    <location>
        <begin position="831"/>
        <end position="996"/>
    </location>
</feature>
<dbReference type="InterPro" id="IPR056548">
    <property type="entry name" value="HEAT_Nup120"/>
</dbReference>
<feature type="domain" description="Nucleoporin Nup120/160 beta-propeller" evidence="4">
    <location>
        <begin position="63"/>
        <end position="552"/>
    </location>
</feature>
<dbReference type="GO" id="GO:0005643">
    <property type="term" value="C:nuclear pore"/>
    <property type="evidence" value="ECO:0007669"/>
    <property type="project" value="TreeGrafter"/>
</dbReference>
<proteinExistence type="predicted"/>
<evidence type="ECO:0000313" key="8">
    <source>
        <dbReference type="Proteomes" id="UP000639403"/>
    </source>
</evidence>
<dbReference type="GO" id="GO:0017056">
    <property type="term" value="F:structural constituent of nuclear pore"/>
    <property type="evidence" value="ECO:0007669"/>
    <property type="project" value="TreeGrafter"/>
</dbReference>
<evidence type="ECO:0000256" key="1">
    <source>
        <dbReference type="ARBA" id="ARBA00004123"/>
    </source>
</evidence>
<dbReference type="PANTHER" id="PTHR21286">
    <property type="entry name" value="NUCLEAR PORE COMPLEX PROTEIN NUP160"/>
    <property type="match status" value="1"/>
</dbReference>
<dbReference type="Pfam" id="PF23300">
    <property type="entry name" value="HEAT_Nup120"/>
    <property type="match status" value="1"/>
</dbReference>
<evidence type="ECO:0000259" key="5">
    <source>
        <dbReference type="Pfam" id="PF23300"/>
    </source>
</evidence>
<dbReference type="Proteomes" id="UP000639403">
    <property type="component" value="Unassembled WGS sequence"/>
</dbReference>
<organism evidence="7 8">
    <name type="scientific">Rhodonia placenta</name>
    <dbReference type="NCBI Taxonomy" id="104341"/>
    <lineage>
        <taxon>Eukaryota</taxon>
        <taxon>Fungi</taxon>
        <taxon>Dikarya</taxon>
        <taxon>Basidiomycota</taxon>
        <taxon>Agaricomycotina</taxon>
        <taxon>Agaricomycetes</taxon>
        <taxon>Polyporales</taxon>
        <taxon>Adustoporiaceae</taxon>
        <taxon>Rhodonia</taxon>
    </lineage>
</organism>
<evidence type="ECO:0000259" key="6">
    <source>
        <dbReference type="Pfam" id="PF23347"/>
    </source>
</evidence>
<reference evidence="7" key="2">
    <citation type="journal article" name="Front. Microbiol.">
        <title>Degradative Capacity of Two Strains of Rhodonia placenta: From Phenotype to Genotype.</title>
        <authorList>
            <person name="Kolle M."/>
            <person name="Horta M.A.C."/>
            <person name="Nowrousian M."/>
            <person name="Ohm R.A."/>
            <person name="Benz J.P."/>
            <person name="Pilgard A."/>
        </authorList>
    </citation>
    <scope>NUCLEOTIDE SEQUENCE</scope>
    <source>
        <strain evidence="7">FPRL280</strain>
    </source>
</reference>
<reference evidence="7" key="1">
    <citation type="submission" date="2020-11" db="EMBL/GenBank/DDBJ databases">
        <authorList>
            <person name="Koelle M."/>
            <person name="Horta M.A.C."/>
            <person name="Nowrousian M."/>
            <person name="Ohm R.A."/>
            <person name="Benz P."/>
            <person name="Pilgard A."/>
        </authorList>
    </citation>
    <scope>NUCLEOTIDE SEQUENCE</scope>
    <source>
        <strain evidence="7">FPRL280</strain>
    </source>
</reference>
<name>A0A8H7U610_9APHY</name>
<dbReference type="Pfam" id="PF23347">
    <property type="entry name" value="TPR_Nup160_C"/>
    <property type="match status" value="1"/>
</dbReference>
<evidence type="ECO:0000313" key="7">
    <source>
        <dbReference type="EMBL" id="KAF9821041.1"/>
    </source>
</evidence>
<comment type="subcellular location">
    <subcellularLocation>
        <location evidence="1">Nucleus</location>
    </subcellularLocation>
</comment>
<dbReference type="EMBL" id="JADOXO010000006">
    <property type="protein sequence ID" value="KAF9821041.1"/>
    <property type="molecule type" value="Genomic_DNA"/>
</dbReference>
<dbReference type="Pfam" id="PF11715">
    <property type="entry name" value="Beta-prop_Nup120_160"/>
    <property type="match status" value="1"/>
</dbReference>
<comment type="caution">
    <text evidence="7">The sequence shown here is derived from an EMBL/GenBank/DDBJ whole genome shotgun (WGS) entry which is preliminary data.</text>
</comment>